<dbReference type="Proteomes" id="UP000027361">
    <property type="component" value="Unassembled WGS sequence"/>
</dbReference>
<dbReference type="STRING" id="1037660.A0A066VP30"/>
<dbReference type="EMBL" id="JMSN01000063">
    <property type="protein sequence ID" value="KDN43221.1"/>
    <property type="molecule type" value="Genomic_DNA"/>
</dbReference>
<organism evidence="3 4">
    <name type="scientific">Tilletiaria anomala (strain ATCC 24038 / CBS 436.72 / UBC 951)</name>
    <dbReference type="NCBI Taxonomy" id="1037660"/>
    <lineage>
        <taxon>Eukaryota</taxon>
        <taxon>Fungi</taxon>
        <taxon>Dikarya</taxon>
        <taxon>Basidiomycota</taxon>
        <taxon>Ustilaginomycotina</taxon>
        <taxon>Exobasidiomycetes</taxon>
        <taxon>Georgefischeriales</taxon>
        <taxon>Tilletiariaceae</taxon>
        <taxon>Tilletiaria</taxon>
    </lineage>
</organism>
<feature type="compositionally biased region" description="Pro residues" evidence="2">
    <location>
        <begin position="223"/>
        <end position="232"/>
    </location>
</feature>
<feature type="compositionally biased region" description="Low complexity" evidence="2">
    <location>
        <begin position="170"/>
        <end position="184"/>
    </location>
</feature>
<reference evidence="3 4" key="1">
    <citation type="submission" date="2014-05" db="EMBL/GenBank/DDBJ databases">
        <title>Draft genome sequence of a rare smut relative, Tilletiaria anomala UBC 951.</title>
        <authorList>
            <consortium name="DOE Joint Genome Institute"/>
            <person name="Toome M."/>
            <person name="Kuo A."/>
            <person name="Henrissat B."/>
            <person name="Lipzen A."/>
            <person name="Tritt A."/>
            <person name="Yoshinaga Y."/>
            <person name="Zane M."/>
            <person name="Barry K."/>
            <person name="Grigoriev I.V."/>
            <person name="Spatafora J.W."/>
            <person name="Aimea M.C."/>
        </authorList>
    </citation>
    <scope>NUCLEOTIDE SEQUENCE [LARGE SCALE GENOMIC DNA]</scope>
    <source>
        <strain evidence="3 4">UBC 951</strain>
    </source>
</reference>
<comment type="similarity">
    <text evidence="1">Belongs to the eukaryotic initiation factor 4E family.</text>
</comment>
<gene>
    <name evidence="3" type="ORF">K437DRAFT_274978</name>
</gene>
<feature type="region of interest" description="Disordered" evidence="2">
    <location>
        <begin position="508"/>
        <end position="671"/>
    </location>
</feature>
<dbReference type="GO" id="GO:0000340">
    <property type="term" value="F:RNA 7-methylguanosine cap binding"/>
    <property type="evidence" value="ECO:0007669"/>
    <property type="project" value="TreeGrafter"/>
</dbReference>
<dbReference type="InParanoid" id="A0A066VP30"/>
<dbReference type="GO" id="GO:0016281">
    <property type="term" value="C:eukaryotic translation initiation factor 4F complex"/>
    <property type="evidence" value="ECO:0007669"/>
    <property type="project" value="TreeGrafter"/>
</dbReference>
<dbReference type="PANTHER" id="PTHR11960:SF73">
    <property type="entry name" value="TRANSLATION INITIATION FACTOR 4E, PUTATIVE-RELATED"/>
    <property type="match status" value="1"/>
</dbReference>
<dbReference type="InterPro" id="IPR023398">
    <property type="entry name" value="TIF_eIF4e-like"/>
</dbReference>
<feature type="compositionally biased region" description="Low complexity" evidence="2">
    <location>
        <begin position="205"/>
        <end position="222"/>
    </location>
</feature>
<dbReference type="Gene3D" id="3.30.760.10">
    <property type="entry name" value="RNA Cap, Translation Initiation Factor Eif4e"/>
    <property type="match status" value="1"/>
</dbReference>
<dbReference type="HOGENOM" id="CLU_409498_0_0_1"/>
<dbReference type="PANTHER" id="PTHR11960">
    <property type="entry name" value="EUKARYOTIC TRANSLATION INITIATION FACTOR 4E RELATED"/>
    <property type="match status" value="1"/>
</dbReference>
<feature type="compositionally biased region" description="Gly residues" evidence="2">
    <location>
        <begin position="571"/>
        <end position="582"/>
    </location>
</feature>
<sequence>MSYQGEATGTVPSGISREDTTAKQGQPAGSPAARSSSTSKRAPTLSDIASKYNIAQTNADPADKSAGDGEAAGALSPSQGGTGLRGRLGLAGRLIPGETAPALDAATGSTKVGDEAPSSPKKAEGSTPFPSLDGIRERLSRKGLTHSKSKSQMDAPGAKTATTEPKENDSAAAENSAANSDGANTPAASRTPEAGEPKATSSTPAAENTALAASASVPVLAPAKPPGPPPVKPNVSSGSTPSLSSRTPVIGPDGKTVHPLQHKWTLYFDSKSWNPSNAASTSQQSTPANTPQLGGSSPSANLPYPTNLAASSPAAGASQHVPPSPISPTTPAPGAQAPSTWEAALRMLGAYNDVESFFATFSTLRRPSQLEKSSNYHLFKDGIKPMWEDRRNAKGGKWTLTLKATNNPALLDRSWMWLVLALIGEELDPHDMITGAVVSVRAKGDRLSIWTRSKDDVNKLNDLARRFVSILDLEKEPGVGLEFSYNTGQSLPQPNGFWTFYNLPTQHPHSYQGQPGHTAGPYPGTPSGRQHALGGFGPGSPAQQPRGSNAGVFSPPSGPGAPGRSVFGAGTPMGGAGSGALSGQGTSMLRRAGSDNPFARNPKIVAPSDGGDGAHSGPGAAMMGTSPSKSGTGGAMGRSGTQSGLAPPGADAGPRPVLGSASPIKRGGALP</sequence>
<evidence type="ECO:0000313" key="4">
    <source>
        <dbReference type="Proteomes" id="UP000027361"/>
    </source>
</evidence>
<feature type="region of interest" description="Disordered" evidence="2">
    <location>
        <begin position="1"/>
        <end position="257"/>
    </location>
</feature>
<dbReference type="OMA" id="ANAFMAN"/>
<keyword evidence="1" id="KW-0694">RNA-binding</keyword>
<dbReference type="Pfam" id="PF01652">
    <property type="entry name" value="IF4E"/>
    <property type="match status" value="1"/>
</dbReference>
<keyword evidence="4" id="KW-1185">Reference proteome</keyword>
<feature type="compositionally biased region" description="Pro residues" evidence="2">
    <location>
        <begin position="322"/>
        <end position="331"/>
    </location>
</feature>
<feature type="compositionally biased region" description="Polar residues" evidence="2">
    <location>
        <begin position="1"/>
        <end position="13"/>
    </location>
</feature>
<dbReference type="RefSeq" id="XP_013242320.1">
    <property type="nucleotide sequence ID" value="XM_013386866.1"/>
</dbReference>
<evidence type="ECO:0000256" key="1">
    <source>
        <dbReference type="RuleBase" id="RU004374"/>
    </source>
</evidence>
<dbReference type="GeneID" id="25266595"/>
<feature type="compositionally biased region" description="Low complexity" evidence="2">
    <location>
        <begin position="233"/>
        <end position="245"/>
    </location>
</feature>
<evidence type="ECO:0000313" key="3">
    <source>
        <dbReference type="EMBL" id="KDN43221.1"/>
    </source>
</evidence>
<dbReference type="SUPFAM" id="SSF55418">
    <property type="entry name" value="eIF4e-like"/>
    <property type="match status" value="1"/>
</dbReference>
<dbReference type="AlphaFoldDB" id="A0A066VP30"/>
<name>A0A066VP30_TILAU</name>
<proteinExistence type="inferred from homology"/>
<comment type="caution">
    <text evidence="3">The sequence shown here is derived from an EMBL/GenBank/DDBJ whole genome shotgun (WGS) entry which is preliminary data.</text>
</comment>
<dbReference type="OrthoDB" id="590761at2759"/>
<evidence type="ECO:0000256" key="2">
    <source>
        <dbReference type="SAM" id="MobiDB-lite"/>
    </source>
</evidence>
<dbReference type="InterPro" id="IPR001040">
    <property type="entry name" value="TIF_eIF_4E"/>
</dbReference>
<accession>A0A066VP30</accession>
<feature type="region of interest" description="Disordered" evidence="2">
    <location>
        <begin position="274"/>
        <end position="337"/>
    </location>
</feature>
<feature type="compositionally biased region" description="Polar residues" evidence="2">
    <location>
        <begin position="274"/>
        <end position="300"/>
    </location>
</feature>
<dbReference type="GO" id="GO:0003743">
    <property type="term" value="F:translation initiation factor activity"/>
    <property type="evidence" value="ECO:0007669"/>
    <property type="project" value="UniProtKB-KW"/>
</dbReference>
<keyword evidence="1" id="KW-0648">Protein biosynthesis</keyword>
<protein>
    <submittedName>
        <fullName evidence="3">Translation initiation factor eIF4e</fullName>
    </submittedName>
</protein>
<keyword evidence="1 3" id="KW-0396">Initiation factor</keyword>